<dbReference type="InterPro" id="IPR000073">
    <property type="entry name" value="AB_hydrolase_1"/>
</dbReference>
<sequence>MTVVLVHGNPETPEVWDLLVPHLDRGPVVRLAPPGFGAPVPEGFGATVLEYRDWLIRELEPITAAEGPVDLVGHDWGGGHVVNVATARPDLLRSWVSDVVGIFDPDYVWHELAQAWQQPGVGEQTVAGMLAAGPLARAERLTGFGMAAPVAERIAAAFDEPMADSILRLYRSAAQPVMAELGKDLEEAAARPGLALVPSEDHMVGTEEQRHRSAARAGARVEVLAGLGHWWMTQDPERGAAVLNRFWAEV</sequence>
<protein>
    <submittedName>
        <fullName evidence="2">Hydrolase</fullName>
    </submittedName>
</protein>
<gene>
    <name evidence="2" type="ORF">GCM10017577_11470</name>
</gene>
<dbReference type="Gene3D" id="3.40.50.1820">
    <property type="entry name" value="alpha/beta hydrolase"/>
    <property type="match status" value="1"/>
</dbReference>
<evidence type="ECO:0000313" key="3">
    <source>
        <dbReference type="Proteomes" id="UP001143463"/>
    </source>
</evidence>
<evidence type="ECO:0000313" key="2">
    <source>
        <dbReference type="EMBL" id="GLL10007.1"/>
    </source>
</evidence>
<accession>A0A9W6KXR8</accession>
<comment type="caution">
    <text evidence="2">The sequence shown here is derived from an EMBL/GenBank/DDBJ whole genome shotgun (WGS) entry which is preliminary data.</text>
</comment>
<dbReference type="InterPro" id="IPR029058">
    <property type="entry name" value="AB_hydrolase_fold"/>
</dbReference>
<reference evidence="2" key="1">
    <citation type="journal article" date="2014" name="Int. J. Syst. Evol. Microbiol.">
        <title>Complete genome sequence of Corynebacterium casei LMG S-19264T (=DSM 44701T), isolated from a smear-ripened cheese.</title>
        <authorList>
            <consortium name="US DOE Joint Genome Institute (JGI-PGF)"/>
            <person name="Walter F."/>
            <person name="Albersmeier A."/>
            <person name="Kalinowski J."/>
            <person name="Ruckert C."/>
        </authorList>
    </citation>
    <scope>NUCLEOTIDE SEQUENCE</scope>
    <source>
        <strain evidence="2">VKM Ac-1069</strain>
    </source>
</reference>
<dbReference type="RefSeq" id="WP_037043426.1">
    <property type="nucleotide sequence ID" value="NZ_BAAAUZ010000011.1"/>
</dbReference>
<name>A0A9W6KXR8_9PSEU</name>
<keyword evidence="2" id="KW-0378">Hydrolase</keyword>
<reference evidence="2" key="2">
    <citation type="submission" date="2023-01" db="EMBL/GenBank/DDBJ databases">
        <authorList>
            <person name="Sun Q."/>
            <person name="Evtushenko L."/>
        </authorList>
    </citation>
    <scope>NUCLEOTIDE SEQUENCE</scope>
    <source>
        <strain evidence="2">VKM Ac-1069</strain>
    </source>
</reference>
<dbReference type="AlphaFoldDB" id="A0A9W6KXR8"/>
<dbReference type="GO" id="GO:0016787">
    <property type="term" value="F:hydrolase activity"/>
    <property type="evidence" value="ECO:0007669"/>
    <property type="project" value="UniProtKB-KW"/>
</dbReference>
<dbReference type="Proteomes" id="UP001143463">
    <property type="component" value="Unassembled WGS sequence"/>
</dbReference>
<dbReference type="EMBL" id="BSFQ01000003">
    <property type="protein sequence ID" value="GLL10007.1"/>
    <property type="molecule type" value="Genomic_DNA"/>
</dbReference>
<feature type="domain" description="AB hydrolase-1" evidence="1">
    <location>
        <begin position="3"/>
        <end position="240"/>
    </location>
</feature>
<dbReference type="SUPFAM" id="SSF53474">
    <property type="entry name" value="alpha/beta-Hydrolases"/>
    <property type="match status" value="1"/>
</dbReference>
<dbReference type="Pfam" id="PF12697">
    <property type="entry name" value="Abhydrolase_6"/>
    <property type="match status" value="1"/>
</dbReference>
<organism evidence="2 3">
    <name type="scientific">Pseudonocardia halophobica</name>
    <dbReference type="NCBI Taxonomy" id="29401"/>
    <lineage>
        <taxon>Bacteria</taxon>
        <taxon>Bacillati</taxon>
        <taxon>Actinomycetota</taxon>
        <taxon>Actinomycetes</taxon>
        <taxon>Pseudonocardiales</taxon>
        <taxon>Pseudonocardiaceae</taxon>
        <taxon>Pseudonocardia</taxon>
    </lineage>
</organism>
<evidence type="ECO:0000259" key="1">
    <source>
        <dbReference type="Pfam" id="PF12697"/>
    </source>
</evidence>
<keyword evidence="3" id="KW-1185">Reference proteome</keyword>
<proteinExistence type="predicted"/>